<evidence type="ECO:0000256" key="5">
    <source>
        <dbReference type="ARBA" id="ARBA00022737"/>
    </source>
</evidence>
<feature type="repeat" description="ANK" evidence="12">
    <location>
        <begin position="234"/>
        <end position="275"/>
    </location>
</feature>
<organism evidence="15 16">
    <name type="scientific">Meganyctiphanes norvegica</name>
    <name type="common">Northern krill</name>
    <name type="synonym">Thysanopoda norvegica</name>
    <dbReference type="NCBI Taxonomy" id="48144"/>
    <lineage>
        <taxon>Eukaryota</taxon>
        <taxon>Metazoa</taxon>
        <taxon>Ecdysozoa</taxon>
        <taxon>Arthropoda</taxon>
        <taxon>Crustacea</taxon>
        <taxon>Multicrustacea</taxon>
        <taxon>Malacostraca</taxon>
        <taxon>Eumalacostraca</taxon>
        <taxon>Eucarida</taxon>
        <taxon>Euphausiacea</taxon>
        <taxon>Euphausiidae</taxon>
        <taxon>Meganyctiphanes</taxon>
    </lineage>
</organism>
<dbReference type="Pfam" id="PF00520">
    <property type="entry name" value="Ion_trans"/>
    <property type="match status" value="1"/>
</dbReference>
<evidence type="ECO:0000256" key="9">
    <source>
        <dbReference type="ARBA" id="ARBA00023136"/>
    </source>
</evidence>
<comment type="subcellular location">
    <subcellularLocation>
        <location evidence="1">Membrane</location>
        <topology evidence="1">Multi-pass membrane protein</topology>
    </subcellularLocation>
</comment>
<keyword evidence="5" id="KW-0677">Repeat</keyword>
<feature type="transmembrane region" description="Helical" evidence="13">
    <location>
        <begin position="607"/>
        <end position="634"/>
    </location>
</feature>
<dbReference type="SUPFAM" id="SSF48403">
    <property type="entry name" value="Ankyrin repeat"/>
    <property type="match status" value="1"/>
</dbReference>
<dbReference type="Pfam" id="PF12796">
    <property type="entry name" value="Ank_2"/>
    <property type="match status" value="3"/>
</dbReference>
<keyword evidence="4 13" id="KW-0812">Transmembrane</keyword>
<dbReference type="SMART" id="SM00248">
    <property type="entry name" value="ANK"/>
    <property type="match status" value="8"/>
</dbReference>
<accession>A0AAV2RYX2</accession>
<reference evidence="15 16" key="1">
    <citation type="submission" date="2024-05" db="EMBL/GenBank/DDBJ databases">
        <authorList>
            <person name="Wallberg A."/>
        </authorList>
    </citation>
    <scope>NUCLEOTIDE SEQUENCE [LARGE SCALE GENOMIC DNA]</scope>
</reference>
<proteinExistence type="predicted"/>
<evidence type="ECO:0000256" key="13">
    <source>
        <dbReference type="SAM" id="Phobius"/>
    </source>
</evidence>
<evidence type="ECO:0000256" key="12">
    <source>
        <dbReference type="PROSITE-ProRule" id="PRU00023"/>
    </source>
</evidence>
<feature type="domain" description="Ion transport" evidence="14">
    <location>
        <begin position="499"/>
        <end position="737"/>
    </location>
</feature>
<dbReference type="InterPro" id="IPR002110">
    <property type="entry name" value="Ankyrin_rpt"/>
</dbReference>
<keyword evidence="10" id="KW-0325">Glycoprotein</keyword>
<evidence type="ECO:0000259" key="14">
    <source>
        <dbReference type="Pfam" id="PF00520"/>
    </source>
</evidence>
<dbReference type="GO" id="GO:0034703">
    <property type="term" value="C:cation channel complex"/>
    <property type="evidence" value="ECO:0007669"/>
    <property type="project" value="UniProtKB-ARBA"/>
</dbReference>
<evidence type="ECO:0000256" key="1">
    <source>
        <dbReference type="ARBA" id="ARBA00004141"/>
    </source>
</evidence>
<dbReference type="Proteomes" id="UP001497623">
    <property type="component" value="Unassembled WGS sequence"/>
</dbReference>
<evidence type="ECO:0000313" key="15">
    <source>
        <dbReference type="EMBL" id="CAL4152488.1"/>
    </source>
</evidence>
<evidence type="ECO:0000256" key="2">
    <source>
        <dbReference type="ARBA" id="ARBA00022448"/>
    </source>
</evidence>
<dbReference type="InterPro" id="IPR005821">
    <property type="entry name" value="Ion_trans_dom"/>
</dbReference>
<evidence type="ECO:0000256" key="3">
    <source>
        <dbReference type="ARBA" id="ARBA00022606"/>
    </source>
</evidence>
<evidence type="ECO:0000256" key="11">
    <source>
        <dbReference type="ARBA" id="ARBA00023303"/>
    </source>
</evidence>
<gene>
    <name evidence="15" type="ORF">MNOR_LOCUS30962</name>
</gene>
<keyword evidence="2" id="KW-0813">Transport</keyword>
<feature type="repeat" description="ANK" evidence="12">
    <location>
        <begin position="165"/>
        <end position="197"/>
    </location>
</feature>
<dbReference type="PROSITE" id="PS50297">
    <property type="entry name" value="ANK_REP_REGION"/>
    <property type="match status" value="2"/>
</dbReference>
<evidence type="ECO:0000256" key="8">
    <source>
        <dbReference type="ARBA" id="ARBA00023065"/>
    </source>
</evidence>
<feature type="repeat" description="ANK" evidence="12">
    <location>
        <begin position="276"/>
        <end position="308"/>
    </location>
</feature>
<comment type="caution">
    <text evidence="15">The sequence shown here is derived from an EMBL/GenBank/DDBJ whole genome shotgun (WGS) entry which is preliminary data.</text>
</comment>
<dbReference type="PANTHER" id="PTHR47143">
    <property type="entry name" value="TRANSIENT RECEPTOR POTENTIAL CATION CHANNEL PROTEIN PAINLESS"/>
    <property type="match status" value="1"/>
</dbReference>
<dbReference type="AlphaFoldDB" id="A0AAV2RYX2"/>
<protein>
    <recommendedName>
        <fullName evidence="14">Ion transport domain-containing protein</fullName>
    </recommendedName>
</protein>
<dbReference type="InterPro" id="IPR052076">
    <property type="entry name" value="TRP_cation_channel"/>
</dbReference>
<evidence type="ECO:0000256" key="10">
    <source>
        <dbReference type="ARBA" id="ARBA00023180"/>
    </source>
</evidence>
<name>A0AAV2RYX2_MEGNR</name>
<feature type="transmembrane region" description="Helical" evidence="13">
    <location>
        <begin position="471"/>
        <end position="493"/>
    </location>
</feature>
<dbReference type="GO" id="GO:0005216">
    <property type="term" value="F:monoatomic ion channel activity"/>
    <property type="evidence" value="ECO:0007669"/>
    <property type="project" value="InterPro"/>
</dbReference>
<sequence length="899" mass="101134">MDNYGYERSEPPGMLPAVGPIRWDESAPDEVDNANEIDQDFQLGASFLTLTQNNTIEVIQPIFKAIQAGDVKSLSQIVAVDVKVLNSSRCMGLAPIHAAVQTQNIGILRELLNNKVLISTTDLFGYTALHIAARKGWHEGINELLEFGASPGKMMELSSTVKQIVGESPLHIAGRRGDLQAVALMLRKEPDITVCDTRQCNLLHLAASSHSLPIITRLLQEKQCQQMLLDKNWKGNSVLHSALGLKSVKEVKESKVFDTVKSLIDAGADINAINNNGETPLYRAALAHLPNIVGLLLRLNADPTTLTTSNHSVLHAACSAGSCESLVHMLRTGTVSDYISHIDNDGNEPFHLAVKSCSSSCCEALLQNGDHLTKKDHQGNTRISLILKCLPTATQLISDIFDKHISISKISRHDPDFQVTFDYSPILSPNTNTLQCSVISELSSSKLEVFFKHPLVESFLRKKWNCICMIFYLYVALCFLFLIIHTSFVLLTYGSPLKQNNSEQHLGQIQNSSNLNITLDVVSTELICVDSIWCTYTTTLACLRAVYIVLGIVIIVPELLMAMTNVKKYMQFWENYFKIVAYSTSMYVVFTQNLSSPSAILTIERPVAAVSALFSWAVFMMQLGRFPAFGVYILMFTHVAKSMVKMLLAFSSLIIGFAVSFQVLYRDQPWFGNFFYSFTKTLMMMIGEMNYIEITRSETRDTNNAINILGSIFLVLFLFYVTVLMTNLLIGVAVHDVPVLQRESHISHLSLRASFLVAYEKTWLYFQNISFFPKSVLNLFARPCYINPMKKVFPNKYPKNKRLTILSETIEEAIDICSHQGNEDNIFIDNEDEDPLKSFKAFQFLYFRDKKALNNNIKQMVNESKQYSSILEQMQLLHKKIDQQDYLISNLIASQRNNN</sequence>
<feature type="transmembrane region" description="Helical" evidence="13">
    <location>
        <begin position="646"/>
        <end position="664"/>
    </location>
</feature>
<keyword evidence="9 13" id="KW-0472">Membrane</keyword>
<keyword evidence="3" id="KW-0716">Sensory transduction</keyword>
<feature type="repeat" description="ANK" evidence="12">
    <location>
        <begin position="124"/>
        <end position="150"/>
    </location>
</feature>
<evidence type="ECO:0000256" key="4">
    <source>
        <dbReference type="ARBA" id="ARBA00022692"/>
    </source>
</evidence>
<dbReference type="PANTHER" id="PTHR47143:SF1">
    <property type="entry name" value="ION_TRANS DOMAIN-CONTAINING PROTEIN"/>
    <property type="match status" value="1"/>
</dbReference>
<dbReference type="PROSITE" id="PS50088">
    <property type="entry name" value="ANK_REPEAT"/>
    <property type="match status" value="5"/>
</dbReference>
<keyword evidence="16" id="KW-1185">Reference proteome</keyword>
<dbReference type="EMBL" id="CAXKWB010038866">
    <property type="protein sequence ID" value="CAL4152488.1"/>
    <property type="molecule type" value="Genomic_DNA"/>
</dbReference>
<feature type="transmembrane region" description="Helical" evidence="13">
    <location>
        <begin position="545"/>
        <end position="564"/>
    </location>
</feature>
<feature type="transmembrane region" description="Helical" evidence="13">
    <location>
        <begin position="670"/>
        <end position="687"/>
    </location>
</feature>
<evidence type="ECO:0000256" key="6">
    <source>
        <dbReference type="ARBA" id="ARBA00022989"/>
    </source>
</evidence>
<keyword evidence="8" id="KW-0406">Ion transport</keyword>
<dbReference type="InterPro" id="IPR036770">
    <property type="entry name" value="Ankyrin_rpt-contain_sf"/>
</dbReference>
<keyword evidence="6 13" id="KW-1133">Transmembrane helix</keyword>
<dbReference type="Gene3D" id="1.25.40.20">
    <property type="entry name" value="Ankyrin repeat-containing domain"/>
    <property type="match status" value="3"/>
</dbReference>
<keyword evidence="7 12" id="KW-0040">ANK repeat</keyword>
<evidence type="ECO:0000313" key="16">
    <source>
        <dbReference type="Proteomes" id="UP001497623"/>
    </source>
</evidence>
<dbReference type="PRINTS" id="PR01415">
    <property type="entry name" value="ANKYRIN"/>
</dbReference>
<feature type="repeat" description="ANK" evidence="12">
    <location>
        <begin position="345"/>
        <end position="377"/>
    </location>
</feature>
<keyword evidence="11" id="KW-0407">Ion channel</keyword>
<feature type="transmembrane region" description="Helical" evidence="13">
    <location>
        <begin position="708"/>
        <end position="734"/>
    </location>
</feature>
<evidence type="ECO:0000256" key="7">
    <source>
        <dbReference type="ARBA" id="ARBA00023043"/>
    </source>
</evidence>